<organism evidence="6 7">
    <name type="scientific">Methylobacterium nonmethylotrophicum</name>
    <dbReference type="NCBI Taxonomy" id="1141884"/>
    <lineage>
        <taxon>Bacteria</taxon>
        <taxon>Pseudomonadati</taxon>
        <taxon>Pseudomonadota</taxon>
        <taxon>Alphaproteobacteria</taxon>
        <taxon>Hyphomicrobiales</taxon>
        <taxon>Methylobacteriaceae</taxon>
        <taxon>Methylobacterium</taxon>
    </lineage>
</organism>
<feature type="active site" description="Proton acceptor" evidence="2">
    <location>
        <position position="255"/>
    </location>
</feature>
<keyword evidence="1 2" id="KW-0443">Lipid metabolism</keyword>
<evidence type="ECO:0000256" key="3">
    <source>
        <dbReference type="SAM" id="MobiDB-lite"/>
    </source>
</evidence>
<evidence type="ECO:0000256" key="1">
    <source>
        <dbReference type="ARBA" id="ARBA00023098"/>
    </source>
</evidence>
<dbReference type="Pfam" id="PF01734">
    <property type="entry name" value="Patatin"/>
    <property type="match status" value="1"/>
</dbReference>
<dbReference type="GO" id="GO:0016787">
    <property type="term" value="F:hydrolase activity"/>
    <property type="evidence" value="ECO:0007669"/>
    <property type="project" value="UniProtKB-UniRule"/>
</dbReference>
<evidence type="ECO:0000313" key="6">
    <source>
        <dbReference type="EMBL" id="TGE01015.1"/>
    </source>
</evidence>
<feature type="signal peptide" evidence="4">
    <location>
        <begin position="1"/>
        <end position="24"/>
    </location>
</feature>
<dbReference type="GO" id="GO:0016042">
    <property type="term" value="P:lipid catabolic process"/>
    <property type="evidence" value="ECO:0007669"/>
    <property type="project" value="UniProtKB-UniRule"/>
</dbReference>
<feature type="domain" description="PNPLA" evidence="5">
    <location>
        <begin position="76"/>
        <end position="271"/>
    </location>
</feature>
<feature type="region of interest" description="Disordered" evidence="3">
    <location>
        <begin position="376"/>
        <end position="396"/>
    </location>
</feature>
<dbReference type="SUPFAM" id="SSF52151">
    <property type="entry name" value="FabD/lysophospholipase-like"/>
    <property type="match status" value="1"/>
</dbReference>
<accession>A0A4Z0NU33</accession>
<dbReference type="Proteomes" id="UP000297535">
    <property type="component" value="Unassembled WGS sequence"/>
</dbReference>
<dbReference type="EMBL" id="SRLB01000004">
    <property type="protein sequence ID" value="TGE01015.1"/>
    <property type="molecule type" value="Genomic_DNA"/>
</dbReference>
<evidence type="ECO:0000313" key="7">
    <source>
        <dbReference type="Proteomes" id="UP000297535"/>
    </source>
</evidence>
<feature type="chain" id="PRO_5021256115" evidence="4">
    <location>
        <begin position="25"/>
        <end position="396"/>
    </location>
</feature>
<protein>
    <submittedName>
        <fullName evidence="6">Alpha/beta hydrolase</fullName>
    </submittedName>
</protein>
<reference evidence="6 7" key="1">
    <citation type="submission" date="2019-04" db="EMBL/GenBank/DDBJ databases">
        <authorList>
            <person name="Feng G."/>
            <person name="Zhu H."/>
        </authorList>
    </citation>
    <scope>NUCLEOTIDE SEQUENCE [LARGE SCALE GENOMIC DNA]</scope>
    <source>
        <strain evidence="6 7">6HR-1</strain>
    </source>
</reference>
<evidence type="ECO:0000259" key="5">
    <source>
        <dbReference type="PROSITE" id="PS51635"/>
    </source>
</evidence>
<dbReference type="OrthoDB" id="323481at2"/>
<dbReference type="Gene3D" id="3.40.1090.10">
    <property type="entry name" value="Cytosolic phospholipase A2 catalytic domain"/>
    <property type="match status" value="1"/>
</dbReference>
<keyword evidence="2" id="KW-0442">Lipid degradation</keyword>
<keyword evidence="4" id="KW-0732">Signal</keyword>
<dbReference type="InterPro" id="IPR016035">
    <property type="entry name" value="Acyl_Trfase/lysoPLipase"/>
</dbReference>
<feature type="active site" description="Nucleophile" evidence="2">
    <location>
        <position position="111"/>
    </location>
</feature>
<feature type="short sequence motif" description="GXSXG" evidence="2">
    <location>
        <begin position="109"/>
        <end position="113"/>
    </location>
</feature>
<name>A0A4Z0NU33_9HYPH</name>
<proteinExistence type="predicted"/>
<dbReference type="PROSITE" id="PS51635">
    <property type="entry name" value="PNPLA"/>
    <property type="match status" value="1"/>
</dbReference>
<dbReference type="InterPro" id="IPR002641">
    <property type="entry name" value="PNPLA_dom"/>
</dbReference>
<sequence>MSCRSVWMRGLAVALIGAQAAACASLPRAPYTAAEAASAIVPGQAPDVRYWADGSARSFAAVADQVKASREPFSYLALSGGGGDGAYGAGVLNGWSETGRRPTFTMVSGVSTGALIAPFAFLGPAYDAQLRDIYTSGAAASLVRSPNPLNVLIGDGLFGDERLRDLVGRYVSPEMLAAVAEEHRKGRRLLVVTTNLDSQRAVIWDMGAIAASGQPNAAALFRDVLTASASVPAVFPPMLIDAQAGNRAFQEMHVDGSVVTPVFTLPEAFLTQDGRIAASRGKPNIYVIINGRIEPSFDVVQNGTLPIAVRSLSTVGRSRARATLASTYAFARRNGMGFNLTYIDRRIPEVPASQGFDTAYMRRLYEDGYQKGRSGAVWQTSLPREGEPATEAMALR</sequence>
<evidence type="ECO:0000256" key="2">
    <source>
        <dbReference type="PROSITE-ProRule" id="PRU01161"/>
    </source>
</evidence>
<evidence type="ECO:0000256" key="4">
    <source>
        <dbReference type="SAM" id="SignalP"/>
    </source>
</evidence>
<keyword evidence="2 6" id="KW-0378">Hydrolase</keyword>
<comment type="caution">
    <text evidence="2">Lacks conserved residue(s) required for the propagation of feature annotation.</text>
</comment>
<keyword evidence="7" id="KW-1185">Reference proteome</keyword>
<feature type="short sequence motif" description="GXGXXG" evidence="2">
    <location>
        <begin position="80"/>
        <end position="85"/>
    </location>
</feature>
<dbReference type="AlphaFoldDB" id="A0A4Z0NU33"/>
<comment type="caution">
    <text evidence="6">The sequence shown here is derived from an EMBL/GenBank/DDBJ whole genome shotgun (WGS) entry which is preliminary data.</text>
</comment>
<gene>
    <name evidence="6" type="ORF">EU555_05250</name>
</gene>